<feature type="transmembrane region" description="Helical" evidence="1">
    <location>
        <begin position="23"/>
        <end position="44"/>
    </location>
</feature>
<proteinExistence type="predicted"/>
<protein>
    <recommendedName>
        <fullName evidence="4">Cytochrome c oxidase subunit 2A</fullName>
    </recommendedName>
</protein>
<reference evidence="2 3" key="1">
    <citation type="journal article" date="2015" name="Genome Announc.">
        <title>Draft Genome Sequence of a Heterotrophic Facultative Anaerobic Thermophilic Bacterium, Ardenticatena maritima Strain 110ST.</title>
        <authorList>
            <person name="Kawaichi S."/>
            <person name="Yoshida T."/>
            <person name="Sako Y."/>
            <person name="Nakamura R."/>
        </authorList>
    </citation>
    <scope>NUCLEOTIDE SEQUENCE [LARGE SCALE GENOMIC DNA]</scope>
    <source>
        <strain evidence="2 3">110S</strain>
    </source>
</reference>
<dbReference type="InParanoid" id="A0A0M8K8D2"/>
<keyword evidence="3" id="KW-1185">Reference proteome</keyword>
<accession>A0A0M8K8D2</accession>
<comment type="caution">
    <text evidence="2">The sequence shown here is derived from an EMBL/GenBank/DDBJ whole genome shotgun (WGS) entry which is preliminary data.</text>
</comment>
<dbReference type="RefSeq" id="WP_152918169.1">
    <property type="nucleotide sequence ID" value="NZ_BBZA01000196.1"/>
</dbReference>
<name>A0A0M8K8D2_9CHLR</name>
<sequence>MSEKDLEQQNSAHEEHPDTRGTLALLLGYMALIVALWSYAYILLLQRGG</sequence>
<organism evidence="2 3">
    <name type="scientific">Ardenticatena maritima</name>
    <dbReference type="NCBI Taxonomy" id="872965"/>
    <lineage>
        <taxon>Bacteria</taxon>
        <taxon>Bacillati</taxon>
        <taxon>Chloroflexota</taxon>
        <taxon>Ardenticatenia</taxon>
        <taxon>Ardenticatenales</taxon>
        <taxon>Ardenticatenaceae</taxon>
        <taxon>Ardenticatena</taxon>
    </lineage>
</organism>
<keyword evidence="1" id="KW-0812">Transmembrane</keyword>
<reference evidence="3" key="2">
    <citation type="submission" date="2015-08" db="EMBL/GenBank/DDBJ databases">
        <title>Draft Genome Sequence of a Heterotrophic Facultative Anaerobic Bacterium Ardenticatena maritima Strain 110S.</title>
        <authorList>
            <person name="Kawaichi S."/>
            <person name="Yoshida T."/>
            <person name="Sako Y."/>
            <person name="Nakamura R."/>
        </authorList>
    </citation>
    <scope>NUCLEOTIDE SEQUENCE [LARGE SCALE GENOMIC DNA]</scope>
    <source>
        <strain evidence="3">110S</strain>
    </source>
</reference>
<keyword evidence="1" id="KW-1133">Transmembrane helix</keyword>
<dbReference type="Proteomes" id="UP000037784">
    <property type="component" value="Unassembled WGS sequence"/>
</dbReference>
<dbReference type="EMBL" id="BBZA01000196">
    <property type="protein sequence ID" value="GAP63855.1"/>
    <property type="molecule type" value="Genomic_DNA"/>
</dbReference>
<evidence type="ECO:0000313" key="3">
    <source>
        <dbReference type="Proteomes" id="UP000037784"/>
    </source>
</evidence>
<evidence type="ECO:0000313" key="2">
    <source>
        <dbReference type="EMBL" id="GAP63855.1"/>
    </source>
</evidence>
<evidence type="ECO:0000256" key="1">
    <source>
        <dbReference type="SAM" id="Phobius"/>
    </source>
</evidence>
<dbReference type="AlphaFoldDB" id="A0A0M8K8D2"/>
<keyword evidence="1" id="KW-0472">Membrane</keyword>
<evidence type="ECO:0008006" key="4">
    <source>
        <dbReference type="Google" id="ProtNLM"/>
    </source>
</evidence>
<gene>
    <name evidence="2" type="ORF">ARMA_2278</name>
</gene>